<accession>A0A917AAW4</accession>
<dbReference type="InterPro" id="IPR050983">
    <property type="entry name" value="GST_Omega/HSP26"/>
</dbReference>
<dbReference type="Proteomes" id="UP000606730">
    <property type="component" value="Unassembled WGS sequence"/>
</dbReference>
<evidence type="ECO:0000259" key="1">
    <source>
        <dbReference type="PROSITE" id="PS50404"/>
    </source>
</evidence>
<feature type="domain" description="GST N-terminal" evidence="1">
    <location>
        <begin position="3"/>
        <end position="86"/>
    </location>
</feature>
<dbReference type="PROSITE" id="PS51354">
    <property type="entry name" value="GLUTAREDOXIN_2"/>
    <property type="match status" value="1"/>
</dbReference>
<evidence type="ECO:0000259" key="2">
    <source>
        <dbReference type="PROSITE" id="PS50405"/>
    </source>
</evidence>
<organism evidence="3 4">
    <name type="scientific">Actibacterium pelagium</name>
    <dbReference type="NCBI Taxonomy" id="2029103"/>
    <lineage>
        <taxon>Bacteria</taxon>
        <taxon>Pseudomonadati</taxon>
        <taxon>Pseudomonadota</taxon>
        <taxon>Alphaproteobacteria</taxon>
        <taxon>Rhodobacterales</taxon>
        <taxon>Roseobacteraceae</taxon>
        <taxon>Actibacterium</taxon>
    </lineage>
</organism>
<evidence type="ECO:0000313" key="3">
    <source>
        <dbReference type="EMBL" id="GGE37418.1"/>
    </source>
</evidence>
<dbReference type="InterPro" id="IPR036249">
    <property type="entry name" value="Thioredoxin-like_sf"/>
</dbReference>
<dbReference type="Gene3D" id="3.40.30.10">
    <property type="entry name" value="Glutaredoxin"/>
    <property type="match status" value="1"/>
</dbReference>
<dbReference type="RefSeq" id="WP_095596899.1">
    <property type="nucleotide sequence ID" value="NZ_BMKN01000001.1"/>
</dbReference>
<dbReference type="EMBL" id="BMKN01000001">
    <property type="protein sequence ID" value="GGE37418.1"/>
    <property type="molecule type" value="Genomic_DNA"/>
</dbReference>
<dbReference type="InterPro" id="IPR036282">
    <property type="entry name" value="Glutathione-S-Trfase_C_sf"/>
</dbReference>
<dbReference type="InterPro" id="IPR004045">
    <property type="entry name" value="Glutathione_S-Trfase_N"/>
</dbReference>
<feature type="domain" description="GST C-terminal" evidence="2">
    <location>
        <begin position="90"/>
        <end position="235"/>
    </location>
</feature>
<reference evidence="3" key="2">
    <citation type="submission" date="2020-09" db="EMBL/GenBank/DDBJ databases">
        <authorList>
            <person name="Sun Q."/>
            <person name="Zhou Y."/>
        </authorList>
    </citation>
    <scope>NUCLEOTIDE SEQUENCE</scope>
    <source>
        <strain evidence="3">CGMCC 1.16012</strain>
    </source>
</reference>
<evidence type="ECO:0008006" key="5">
    <source>
        <dbReference type="Google" id="ProtNLM"/>
    </source>
</evidence>
<gene>
    <name evidence="3" type="ORF">GCM10011517_01450</name>
</gene>
<proteinExistence type="predicted"/>
<dbReference type="SUPFAM" id="SSF52833">
    <property type="entry name" value="Thioredoxin-like"/>
    <property type="match status" value="1"/>
</dbReference>
<dbReference type="Pfam" id="PF13417">
    <property type="entry name" value="GST_N_3"/>
    <property type="match status" value="1"/>
</dbReference>
<dbReference type="PANTHER" id="PTHR43968:SF6">
    <property type="entry name" value="GLUTATHIONE S-TRANSFERASE OMEGA"/>
    <property type="match status" value="1"/>
</dbReference>
<evidence type="ECO:0000313" key="4">
    <source>
        <dbReference type="Proteomes" id="UP000606730"/>
    </source>
</evidence>
<sequence length="263" mass="29845">MRSKPIVYHIPVCPFSQRLKILLTLKGIPDAVDFEVVDITVPRSAELLAKTRGISALPIIETEDGAIINESLVILRYLEQRFAPRIGRDDPLEHAIENMLIAKEGPFTTQGYLYVMNRDPNACDTFRDKLLSLYKDINDFLQHYASDGPFLFDDFGLAEAVFTPVFMRFWFLDYYEGFALPDTADFARVREWRAACLAHPAAQQVTEEEIIKLYYDYAMGAGNGALVEGRQVSSFTFTPDWPGRPMPPRDKWVPATDAQLGLI</sequence>
<protein>
    <recommendedName>
        <fullName evidence="5">Glutathione S-transferase</fullName>
    </recommendedName>
</protein>
<dbReference type="Gene3D" id="1.20.1050.10">
    <property type="match status" value="1"/>
</dbReference>
<dbReference type="PROSITE" id="PS50405">
    <property type="entry name" value="GST_CTER"/>
    <property type="match status" value="1"/>
</dbReference>
<keyword evidence="4" id="KW-1185">Reference proteome</keyword>
<dbReference type="GO" id="GO:0005737">
    <property type="term" value="C:cytoplasm"/>
    <property type="evidence" value="ECO:0007669"/>
    <property type="project" value="TreeGrafter"/>
</dbReference>
<name>A0A917AAW4_9RHOB</name>
<dbReference type="CDD" id="cd00570">
    <property type="entry name" value="GST_N_family"/>
    <property type="match status" value="1"/>
</dbReference>
<dbReference type="PANTHER" id="PTHR43968">
    <property type="match status" value="1"/>
</dbReference>
<dbReference type="SUPFAM" id="SSF47616">
    <property type="entry name" value="GST C-terminal domain-like"/>
    <property type="match status" value="1"/>
</dbReference>
<reference evidence="3" key="1">
    <citation type="journal article" date="2014" name="Int. J. Syst. Evol. Microbiol.">
        <title>Complete genome sequence of Corynebacterium casei LMG S-19264T (=DSM 44701T), isolated from a smear-ripened cheese.</title>
        <authorList>
            <consortium name="US DOE Joint Genome Institute (JGI-PGF)"/>
            <person name="Walter F."/>
            <person name="Albersmeier A."/>
            <person name="Kalinowski J."/>
            <person name="Ruckert C."/>
        </authorList>
    </citation>
    <scope>NUCLEOTIDE SEQUENCE</scope>
    <source>
        <strain evidence="3">CGMCC 1.16012</strain>
    </source>
</reference>
<dbReference type="PROSITE" id="PS50404">
    <property type="entry name" value="GST_NTER"/>
    <property type="match status" value="1"/>
</dbReference>
<dbReference type="OrthoDB" id="9813092at2"/>
<dbReference type="InterPro" id="IPR010987">
    <property type="entry name" value="Glutathione-S-Trfase_C-like"/>
</dbReference>
<comment type="caution">
    <text evidence="3">The sequence shown here is derived from an EMBL/GenBank/DDBJ whole genome shotgun (WGS) entry which is preliminary data.</text>
</comment>
<dbReference type="AlphaFoldDB" id="A0A917AAW4"/>